<gene>
    <name evidence="2" type="ORF">DBRI00130_LOCUS26839</name>
</gene>
<dbReference type="Gene3D" id="2.60.40.10">
    <property type="entry name" value="Immunoglobulins"/>
    <property type="match status" value="1"/>
</dbReference>
<dbReference type="AlphaFoldDB" id="A0A7S4VTB3"/>
<proteinExistence type="predicted"/>
<organism evidence="2">
    <name type="scientific">Ditylum brightwellii</name>
    <dbReference type="NCBI Taxonomy" id="49249"/>
    <lineage>
        <taxon>Eukaryota</taxon>
        <taxon>Sar</taxon>
        <taxon>Stramenopiles</taxon>
        <taxon>Ochrophyta</taxon>
        <taxon>Bacillariophyta</taxon>
        <taxon>Mediophyceae</taxon>
        <taxon>Lithodesmiophycidae</taxon>
        <taxon>Lithodesmiales</taxon>
        <taxon>Lithodesmiaceae</taxon>
        <taxon>Ditylum</taxon>
    </lineage>
</organism>
<dbReference type="InterPro" id="IPR013783">
    <property type="entry name" value="Ig-like_fold"/>
</dbReference>
<dbReference type="EMBL" id="HBNS01034299">
    <property type="protein sequence ID" value="CAE4629937.1"/>
    <property type="molecule type" value="Transcribed_RNA"/>
</dbReference>
<evidence type="ECO:0000313" key="2">
    <source>
        <dbReference type="EMBL" id="CAE4629937.1"/>
    </source>
</evidence>
<dbReference type="PROSITE" id="PS50853">
    <property type="entry name" value="FN3"/>
    <property type="match status" value="1"/>
</dbReference>
<dbReference type="SUPFAM" id="SSF49265">
    <property type="entry name" value="Fibronectin type III"/>
    <property type="match status" value="1"/>
</dbReference>
<dbReference type="CDD" id="cd00063">
    <property type="entry name" value="FN3"/>
    <property type="match status" value="1"/>
</dbReference>
<reference evidence="2" key="1">
    <citation type="submission" date="2021-01" db="EMBL/GenBank/DDBJ databases">
        <authorList>
            <person name="Corre E."/>
            <person name="Pelletier E."/>
            <person name="Niang G."/>
            <person name="Scheremetjew M."/>
            <person name="Finn R."/>
            <person name="Kale V."/>
            <person name="Holt S."/>
            <person name="Cochrane G."/>
            <person name="Meng A."/>
            <person name="Brown T."/>
            <person name="Cohen L."/>
        </authorList>
    </citation>
    <scope>NUCLEOTIDE SEQUENCE</scope>
    <source>
        <strain evidence="2">GSO104</strain>
    </source>
</reference>
<dbReference type="InterPro" id="IPR036116">
    <property type="entry name" value="FN3_sf"/>
</dbReference>
<protein>
    <recommendedName>
        <fullName evidence="1">Fibronectin type-III domain-containing protein</fullName>
    </recommendedName>
</protein>
<sequence>MAEGFLEAPKLELVEVSETTITVTFIPSPSITSYVLNWKEYHQEWGKDCRSAPISTVGRQQGRKIEEDATDLLPQTTYCVRLISCDSDGTQGEPGKPLIVDTEAVSCTPKSNACCIVS</sequence>
<name>A0A7S4VTB3_9STRA</name>
<feature type="domain" description="Fibronectin type-III" evidence="1">
    <location>
        <begin position="8"/>
        <end position="105"/>
    </location>
</feature>
<dbReference type="InterPro" id="IPR003961">
    <property type="entry name" value="FN3_dom"/>
</dbReference>
<accession>A0A7S4VTB3</accession>
<evidence type="ECO:0000259" key="1">
    <source>
        <dbReference type="PROSITE" id="PS50853"/>
    </source>
</evidence>